<dbReference type="InterPro" id="IPR037185">
    <property type="entry name" value="EmrE-like"/>
</dbReference>
<proteinExistence type="predicted"/>
<feature type="transmembrane region" description="Helical" evidence="1">
    <location>
        <begin position="234"/>
        <end position="254"/>
    </location>
</feature>
<feature type="transmembrane region" description="Helical" evidence="1">
    <location>
        <begin position="207"/>
        <end position="228"/>
    </location>
</feature>
<dbReference type="PANTHER" id="PTHR22911">
    <property type="entry name" value="ACYL-MALONYL CONDENSING ENZYME-RELATED"/>
    <property type="match status" value="1"/>
</dbReference>
<dbReference type="InterPro" id="IPR000620">
    <property type="entry name" value="EamA_dom"/>
</dbReference>
<dbReference type="SUPFAM" id="SSF103481">
    <property type="entry name" value="Multidrug resistance efflux transporter EmrE"/>
    <property type="match status" value="2"/>
</dbReference>
<name>A0ABW4JXW7_9HYPH</name>
<keyword evidence="1" id="KW-1133">Transmembrane helix</keyword>
<feature type="transmembrane region" description="Helical" evidence="1">
    <location>
        <begin position="291"/>
        <end position="309"/>
    </location>
</feature>
<feature type="transmembrane region" description="Helical" evidence="1">
    <location>
        <begin position="98"/>
        <end position="121"/>
    </location>
</feature>
<evidence type="ECO:0000259" key="2">
    <source>
        <dbReference type="Pfam" id="PF00892"/>
    </source>
</evidence>
<dbReference type="Proteomes" id="UP001597327">
    <property type="component" value="Unassembled WGS sequence"/>
</dbReference>
<feature type="transmembrane region" description="Helical" evidence="1">
    <location>
        <begin position="177"/>
        <end position="195"/>
    </location>
</feature>
<organism evidence="3 4">
    <name type="scientific">Roseibium aestuarii</name>
    <dbReference type="NCBI Taxonomy" id="2600299"/>
    <lineage>
        <taxon>Bacteria</taxon>
        <taxon>Pseudomonadati</taxon>
        <taxon>Pseudomonadota</taxon>
        <taxon>Alphaproteobacteria</taxon>
        <taxon>Hyphomicrobiales</taxon>
        <taxon>Stappiaceae</taxon>
        <taxon>Roseibium</taxon>
    </lineage>
</organism>
<keyword evidence="1" id="KW-0472">Membrane</keyword>
<feature type="transmembrane region" description="Helical" evidence="1">
    <location>
        <begin position="153"/>
        <end position="171"/>
    </location>
</feature>
<dbReference type="RefSeq" id="WP_377176225.1">
    <property type="nucleotide sequence ID" value="NZ_JBHUFA010000013.1"/>
</dbReference>
<keyword evidence="1" id="KW-0812">Transmembrane</keyword>
<evidence type="ECO:0000256" key="1">
    <source>
        <dbReference type="SAM" id="Phobius"/>
    </source>
</evidence>
<feature type="transmembrane region" description="Helical" evidence="1">
    <location>
        <begin position="35"/>
        <end position="55"/>
    </location>
</feature>
<accession>A0ABW4JXW7</accession>
<protein>
    <submittedName>
        <fullName evidence="3">DMT family transporter</fullName>
    </submittedName>
</protein>
<dbReference type="Pfam" id="PF00892">
    <property type="entry name" value="EamA"/>
    <property type="match status" value="2"/>
</dbReference>
<feature type="domain" description="EamA" evidence="2">
    <location>
        <begin position="36"/>
        <end position="168"/>
    </location>
</feature>
<evidence type="ECO:0000313" key="3">
    <source>
        <dbReference type="EMBL" id="MFD1697017.1"/>
    </source>
</evidence>
<feature type="transmembrane region" description="Helical" evidence="1">
    <location>
        <begin position="127"/>
        <end position="146"/>
    </location>
</feature>
<sequence>MQSVPIPELSLAPVPVTDPLSAPSPAKEPAVGSPLVGIGLMLLACFLFSGLDATAKYLSQSVSPLQIVWVRFLSHVVLAVFFFRLWQRPEALRPKRRLLQVVRAFTLLCTTIFNFLAVQYLQLAETMSILFAAPFMVTALAGPLLGEWAGVRRWAAIIVGFCGVLLVTQPWSGQMHWAVIYSVCAMVSYAFYMLLTRMLAPTESSISLLMVSGVVAAIAMTPAGLMSWQAPESLFHWGLLLSTGVYGLVGHWILIVAHRMAPASLLAPFLYVQIIWMVILGYLVFDDIPGWSTVAGASVVVASGLYILFREQVLRKR</sequence>
<feature type="domain" description="EamA" evidence="2">
    <location>
        <begin position="177"/>
        <end position="307"/>
    </location>
</feature>
<dbReference type="EMBL" id="JBHUFA010000013">
    <property type="protein sequence ID" value="MFD1697017.1"/>
    <property type="molecule type" value="Genomic_DNA"/>
</dbReference>
<feature type="transmembrane region" description="Helical" evidence="1">
    <location>
        <begin position="266"/>
        <end position="285"/>
    </location>
</feature>
<dbReference type="PANTHER" id="PTHR22911:SF103">
    <property type="entry name" value="BLR2811 PROTEIN"/>
    <property type="match status" value="1"/>
</dbReference>
<evidence type="ECO:0000313" key="4">
    <source>
        <dbReference type="Proteomes" id="UP001597327"/>
    </source>
</evidence>
<keyword evidence="4" id="KW-1185">Reference proteome</keyword>
<reference evidence="4" key="1">
    <citation type="journal article" date="2019" name="Int. J. Syst. Evol. Microbiol.">
        <title>The Global Catalogue of Microorganisms (GCM) 10K type strain sequencing project: providing services to taxonomists for standard genome sequencing and annotation.</title>
        <authorList>
            <consortium name="The Broad Institute Genomics Platform"/>
            <consortium name="The Broad Institute Genome Sequencing Center for Infectious Disease"/>
            <person name="Wu L."/>
            <person name="Ma J."/>
        </authorList>
    </citation>
    <scope>NUCLEOTIDE SEQUENCE [LARGE SCALE GENOMIC DNA]</scope>
    <source>
        <strain evidence="4">JCM 3369</strain>
    </source>
</reference>
<comment type="caution">
    <text evidence="3">The sequence shown here is derived from an EMBL/GenBank/DDBJ whole genome shotgun (WGS) entry which is preliminary data.</text>
</comment>
<gene>
    <name evidence="3" type="ORF">ACFSC7_15975</name>
</gene>
<feature type="transmembrane region" description="Helical" evidence="1">
    <location>
        <begin position="67"/>
        <end position="86"/>
    </location>
</feature>